<accession>A0A4Q0ZBF2</accession>
<sequence length="1466" mass="159159">MISINKYGQNIDLSNVQELNGKKSYSLDNIDSDKTLVIRIPQGVKFVTTLQDEDLKIDFSDNQGNVFELILKNMAQILVQNDTDKLIEIIREESDETLASITDLASALEAAAAGGEQAQDNTNSDSGRVNDFENDGLDFEENSYPNDRISEDAASQEPVAPPTLSSLNNLIDDEQVLNSIPTIEVNSTLTVDEDDTTTITFVSNDIDGDTLTSNATAINGVVTINGNVITYTPNENFNGNDVITLSVNDGTVTTTQTINVTINPVNDAPTIEVNSTLTVDEDDTTTITFVSNDIDGDTLTSNATAINGVVTINGNVITYTPNENFNGNDVITLSVNDGTVTTTQTINVTVNPVNDAPTIEIQENSLLENIILEGQLTASDIDTNFANLIFSTTEVIDGFVLNTDGSYTFDANNYDYLAEGEILELAIPITVTDDFNASASSVLNIKIIGTNDRPIVENLIVNGIEELIGFDAISNYNPSSVYHTYDLGGHAQKFIATENILSKLEILFASEQTGTFTFHILDENMSTIYTSEIIEINTFTNQIVSYNFDAMNLIIGKQYIIDFDIGSNDLAMIVIQGNLADGNSYLYGSGNNQYQYDDDSWDHAIKLTYGSGEKVILETNGLETIYEGILALKEDLDVTDTHVFELVNDSITVTSEYIDVSKITDLRVSISSDGTYKVEGNFDALANKETATITFDYVAIDNSGAENAMSEAKTVTLTITGTNDAPIITNENPVLTSLSETDFLKLSEIENAYYVIKEKDVFDALGVTDVDLTDGLSVSLIEDSSVFELNGEDVTSNKNGVFQLTADDIEYFGLIGKANVGDFFVYSTEFDSMGVNDSTKISFQVKAFDGTDYSKETIVSVTVNGSNDAPIITNENPVLTSLSETDFLKLSEIENAYYVIKEKDVFDALGVTDVDLTDGLSVSLIEDSSVFELNGEDVTSNKNGVFQLTADDIEYFGLIGKANVGDFFVYSTEFDSMGVNDSTKISFQVKAFDGTDYSKETIVSVTVNGSNDAPIASAVYTQIQNDDTSKIYKGQLSAKDVDLNDTLTYSVDNSSINVALTISNINGLSTLTNLNTSALESAFLDIKPAISNFIATGDLSGLLTLNPQTIATSKAAVITLQGLLNSNPDLKNSIVLLKDFVVANQDSIIENTSLVAQDIVLLESLLTQENLTALGNLYNNLDLFVSNNPQIKDLATSILADNIISPSELMNIDPVLLVQIEALRVQLKSIIDSNSNILELISITQVIEKLQEILIVDTINNQVSIESKVTPTLAGMILTLDEDTGEYIVNNAFAEKFSSLGNLEISFDYNATDSQGDIDSSTASILITTEEINDTSISLDDGGILSFGEEQNINLGNLLENISTSVEIQDIDSIDLSNSEHILSNLTIKDFEDMVADDSSNTLVIDGENNDKIKLDLSVWSKDENDKDINTINESEDDGYITYTAKGTAEQTLTLLIDKDIVVENI</sequence>
<evidence type="ECO:0000313" key="4">
    <source>
        <dbReference type="Proteomes" id="UP000290870"/>
    </source>
</evidence>
<reference evidence="3 4" key="1">
    <citation type="submission" date="2017-10" db="EMBL/GenBank/DDBJ databases">
        <title>Genomics of the genus Arcobacter.</title>
        <authorList>
            <person name="Perez-Cataluna A."/>
            <person name="Figueras M.J."/>
        </authorList>
    </citation>
    <scope>NUCLEOTIDE SEQUENCE [LARGE SCALE GENOMIC DNA]</scope>
    <source>
        <strain evidence="3 4">F26</strain>
    </source>
</reference>
<organism evidence="3 4">
    <name type="scientific">Arcobacter cloacae</name>
    <dbReference type="NCBI Taxonomy" id="1054034"/>
    <lineage>
        <taxon>Bacteria</taxon>
        <taxon>Pseudomonadati</taxon>
        <taxon>Campylobacterota</taxon>
        <taxon>Epsilonproteobacteria</taxon>
        <taxon>Campylobacterales</taxon>
        <taxon>Arcobacteraceae</taxon>
        <taxon>Arcobacter</taxon>
    </lineage>
</organism>
<dbReference type="OrthoDB" id="468094at2"/>
<feature type="domain" description="Cadherin" evidence="2">
    <location>
        <begin position="353"/>
        <end position="456"/>
    </location>
</feature>
<evidence type="ECO:0000259" key="2">
    <source>
        <dbReference type="PROSITE" id="PS50268"/>
    </source>
</evidence>
<dbReference type="EMBL" id="PDJZ01000019">
    <property type="protein sequence ID" value="RXJ82980.1"/>
    <property type="molecule type" value="Genomic_DNA"/>
</dbReference>
<evidence type="ECO:0000256" key="1">
    <source>
        <dbReference type="SAM" id="MobiDB-lite"/>
    </source>
</evidence>
<dbReference type="Pfam" id="PF17963">
    <property type="entry name" value="Big_9"/>
    <property type="match status" value="2"/>
</dbReference>
<feature type="region of interest" description="Disordered" evidence="1">
    <location>
        <begin position="112"/>
        <end position="146"/>
    </location>
</feature>
<name>A0A4Q0ZBF2_9BACT</name>
<dbReference type="InterPro" id="IPR002126">
    <property type="entry name" value="Cadherin-like_dom"/>
</dbReference>
<dbReference type="InterPro" id="IPR010221">
    <property type="entry name" value="VCBS_dom"/>
</dbReference>
<evidence type="ECO:0000313" key="3">
    <source>
        <dbReference type="EMBL" id="RXJ82980.1"/>
    </source>
</evidence>
<dbReference type="NCBIfam" id="TIGR01965">
    <property type="entry name" value="VCBS_repeat"/>
    <property type="match status" value="4"/>
</dbReference>
<dbReference type="Proteomes" id="UP000290870">
    <property type="component" value="Unassembled WGS sequence"/>
</dbReference>
<protein>
    <recommendedName>
        <fullName evidence="2">Cadherin domain-containing protein</fullName>
    </recommendedName>
</protein>
<dbReference type="PROSITE" id="PS50268">
    <property type="entry name" value="CADHERIN_2"/>
    <property type="match status" value="1"/>
</dbReference>
<dbReference type="RefSeq" id="WP_128987487.1">
    <property type="nucleotide sequence ID" value="NZ_PDJZ01000019.1"/>
</dbReference>
<dbReference type="GO" id="GO:0007156">
    <property type="term" value="P:homophilic cell adhesion via plasma membrane adhesion molecules"/>
    <property type="evidence" value="ECO:0007669"/>
    <property type="project" value="InterPro"/>
</dbReference>
<dbReference type="GO" id="GO:0005509">
    <property type="term" value="F:calcium ion binding"/>
    <property type="evidence" value="ECO:0007669"/>
    <property type="project" value="InterPro"/>
</dbReference>
<dbReference type="GO" id="GO:0016020">
    <property type="term" value="C:membrane"/>
    <property type="evidence" value="ECO:0007669"/>
    <property type="project" value="InterPro"/>
</dbReference>
<comment type="caution">
    <text evidence="3">The sequence shown here is derived from an EMBL/GenBank/DDBJ whole genome shotgun (WGS) entry which is preliminary data.</text>
</comment>
<proteinExistence type="predicted"/>
<gene>
    <name evidence="3" type="ORF">CRU90_11870</name>
</gene>
<dbReference type="NCBIfam" id="NF012211">
    <property type="entry name" value="tand_rpt_95"/>
    <property type="match status" value="2"/>
</dbReference>
<dbReference type="Gene3D" id="2.60.40.2810">
    <property type="match status" value="2"/>
</dbReference>
<feature type="compositionally biased region" description="Acidic residues" evidence="1">
    <location>
        <begin position="132"/>
        <end position="141"/>
    </location>
</feature>